<sequence length="75" mass="8719">MGQDCTRCKLLVYPYKQRPLEKRQEEQDDSEIDPTKPHPAALCGKCKELGYSCTLLSGERRMQYRCRGLVLTVRQ</sequence>
<dbReference type="OrthoDB" id="539874at2759"/>
<reference evidence="4" key="1">
    <citation type="journal article" date="2016" name="Nat. Commun.">
        <title>The Gonium pectorale genome demonstrates co-option of cell cycle regulation during the evolution of multicellularity.</title>
        <authorList>
            <person name="Hanschen E.R."/>
            <person name="Marriage T.N."/>
            <person name="Ferris P.J."/>
            <person name="Hamaji T."/>
            <person name="Toyoda A."/>
            <person name="Fujiyama A."/>
            <person name="Neme R."/>
            <person name="Noguchi H."/>
            <person name="Minakuchi Y."/>
            <person name="Suzuki M."/>
            <person name="Kawai-Toyooka H."/>
            <person name="Smith D.R."/>
            <person name="Sparks H."/>
            <person name="Anderson J."/>
            <person name="Bakaric R."/>
            <person name="Luria V."/>
            <person name="Karger A."/>
            <person name="Kirschner M.W."/>
            <person name="Durand P.M."/>
            <person name="Michod R.E."/>
            <person name="Nozaki H."/>
            <person name="Olson B.J."/>
        </authorList>
    </citation>
    <scope>NUCLEOTIDE SEQUENCE [LARGE SCALE GENOMIC DNA]</scope>
    <source>
        <strain evidence="4">NIES-2863</strain>
    </source>
</reference>
<proteinExistence type="predicted"/>
<name>A0A150FUL3_GONPE</name>
<evidence type="ECO:0000259" key="2">
    <source>
        <dbReference type="Pfam" id="PF23490"/>
    </source>
</evidence>
<organism evidence="3 4">
    <name type="scientific">Gonium pectorale</name>
    <name type="common">Green alga</name>
    <dbReference type="NCBI Taxonomy" id="33097"/>
    <lineage>
        <taxon>Eukaryota</taxon>
        <taxon>Viridiplantae</taxon>
        <taxon>Chlorophyta</taxon>
        <taxon>core chlorophytes</taxon>
        <taxon>Chlorophyceae</taxon>
        <taxon>CS clade</taxon>
        <taxon>Chlamydomonadales</taxon>
        <taxon>Volvocaceae</taxon>
        <taxon>Gonium</taxon>
    </lineage>
</organism>
<dbReference type="InterPro" id="IPR057809">
    <property type="entry name" value="ZCCHC24_C"/>
</dbReference>
<protein>
    <recommendedName>
        <fullName evidence="2">Zinc finger domain-containing protein</fullName>
    </recommendedName>
</protein>
<dbReference type="Pfam" id="PF23490">
    <property type="entry name" value="ZCCHC24_C"/>
    <property type="match status" value="1"/>
</dbReference>
<feature type="domain" description="Zinc finger" evidence="2">
    <location>
        <begin position="33"/>
        <end position="53"/>
    </location>
</feature>
<keyword evidence="4" id="KW-1185">Reference proteome</keyword>
<evidence type="ECO:0000313" key="4">
    <source>
        <dbReference type="Proteomes" id="UP000075714"/>
    </source>
</evidence>
<gene>
    <name evidence="3" type="ORF">GPECTOR_571g610</name>
</gene>
<evidence type="ECO:0000256" key="1">
    <source>
        <dbReference type="SAM" id="MobiDB-lite"/>
    </source>
</evidence>
<dbReference type="EMBL" id="LSYV01000568">
    <property type="protein sequence ID" value="KXZ41297.1"/>
    <property type="molecule type" value="Genomic_DNA"/>
</dbReference>
<dbReference type="AlphaFoldDB" id="A0A150FUL3"/>
<feature type="region of interest" description="Disordered" evidence="1">
    <location>
        <begin position="19"/>
        <end position="38"/>
    </location>
</feature>
<comment type="caution">
    <text evidence="3">The sequence shown here is derived from an EMBL/GenBank/DDBJ whole genome shotgun (WGS) entry which is preliminary data.</text>
</comment>
<dbReference type="Proteomes" id="UP000075714">
    <property type="component" value="Unassembled WGS sequence"/>
</dbReference>
<accession>A0A150FUL3</accession>
<evidence type="ECO:0000313" key="3">
    <source>
        <dbReference type="EMBL" id="KXZ41297.1"/>
    </source>
</evidence>